<gene>
    <name evidence="1" type="ORF">N0D28_11160</name>
</gene>
<keyword evidence="2" id="KW-1185">Reference proteome</keyword>
<dbReference type="EMBL" id="CP104213">
    <property type="protein sequence ID" value="UWX63304.1"/>
    <property type="molecule type" value="Genomic_DNA"/>
</dbReference>
<organism evidence="1 2">
    <name type="scientific">Deinococcus rubellus</name>
    <dbReference type="NCBI Taxonomy" id="1889240"/>
    <lineage>
        <taxon>Bacteria</taxon>
        <taxon>Thermotogati</taxon>
        <taxon>Deinococcota</taxon>
        <taxon>Deinococci</taxon>
        <taxon>Deinococcales</taxon>
        <taxon>Deinococcaceae</taxon>
        <taxon>Deinococcus</taxon>
    </lineage>
</organism>
<protein>
    <submittedName>
        <fullName evidence="1">Uncharacterized protein</fullName>
    </submittedName>
</protein>
<evidence type="ECO:0000313" key="2">
    <source>
        <dbReference type="Proteomes" id="UP001060261"/>
    </source>
</evidence>
<accession>A0ABY5YE37</accession>
<evidence type="ECO:0000313" key="1">
    <source>
        <dbReference type="EMBL" id="UWX63304.1"/>
    </source>
</evidence>
<dbReference type="Proteomes" id="UP001060261">
    <property type="component" value="Chromosome"/>
</dbReference>
<sequence>MNSKFLATCVLLGGLAAAENLTVTTALKQQITGEARDFSGKSCTTDYIVKKKTVLSLEFAKIFIQGGQQAIHQPGFNIIKEKLSQDGLTYQFYGTSSGNNLFMKTFYDTSATSPTILYHICTLK</sequence>
<reference evidence="1" key="1">
    <citation type="submission" date="2022-09" db="EMBL/GenBank/DDBJ databases">
        <title>genome sequence of Deinococcus rubellus.</title>
        <authorList>
            <person name="Srinivasan S."/>
        </authorList>
    </citation>
    <scope>NUCLEOTIDE SEQUENCE</scope>
    <source>
        <strain evidence="1">Ant6</strain>
    </source>
</reference>
<dbReference type="RefSeq" id="WP_260559594.1">
    <property type="nucleotide sequence ID" value="NZ_BAABEC010000061.1"/>
</dbReference>
<proteinExistence type="predicted"/>
<name>A0ABY5YE37_9DEIO</name>